<gene>
    <name evidence="1" type="ORF">LCGC14_0928970</name>
</gene>
<comment type="caution">
    <text evidence="1">The sequence shown here is derived from an EMBL/GenBank/DDBJ whole genome shotgun (WGS) entry which is preliminary data.</text>
</comment>
<dbReference type="AlphaFoldDB" id="A0A0F9R6Z0"/>
<accession>A0A0F9R6Z0</accession>
<dbReference type="EMBL" id="LAZR01003181">
    <property type="protein sequence ID" value="KKN21071.1"/>
    <property type="molecule type" value="Genomic_DNA"/>
</dbReference>
<evidence type="ECO:0000313" key="1">
    <source>
        <dbReference type="EMBL" id="KKN21071.1"/>
    </source>
</evidence>
<reference evidence="1" key="1">
    <citation type="journal article" date="2015" name="Nature">
        <title>Complex archaea that bridge the gap between prokaryotes and eukaryotes.</title>
        <authorList>
            <person name="Spang A."/>
            <person name="Saw J.H."/>
            <person name="Jorgensen S.L."/>
            <person name="Zaremba-Niedzwiedzka K."/>
            <person name="Martijn J."/>
            <person name="Lind A.E."/>
            <person name="van Eijk R."/>
            <person name="Schleper C."/>
            <person name="Guy L."/>
            <person name="Ettema T.J."/>
        </authorList>
    </citation>
    <scope>NUCLEOTIDE SEQUENCE</scope>
</reference>
<protein>
    <submittedName>
        <fullName evidence="1">Uncharacterized protein</fullName>
    </submittedName>
</protein>
<organism evidence="1">
    <name type="scientific">marine sediment metagenome</name>
    <dbReference type="NCBI Taxonomy" id="412755"/>
    <lineage>
        <taxon>unclassified sequences</taxon>
        <taxon>metagenomes</taxon>
        <taxon>ecological metagenomes</taxon>
    </lineage>
</organism>
<name>A0A0F9R6Z0_9ZZZZ</name>
<sequence>MTEQEQNLLNAAQEIVYDFNHYGEVLQVGDNGEYGTESSIGMLSAAIHQYEDGRKIKPLAQYLDEYIQHEIETENILSLDDIEGSSSYGSWCELLEQALEAYELTENVLIHIIIKKKAR</sequence>
<proteinExistence type="predicted"/>